<evidence type="ECO:0000256" key="1">
    <source>
        <dbReference type="ARBA" id="ARBA00004123"/>
    </source>
</evidence>
<dbReference type="Proteomes" id="UP001174694">
    <property type="component" value="Unassembled WGS sequence"/>
</dbReference>
<reference evidence="7" key="1">
    <citation type="submission" date="2022-07" db="EMBL/GenBank/DDBJ databases">
        <title>Fungi with potential for degradation of polypropylene.</title>
        <authorList>
            <person name="Gostincar C."/>
        </authorList>
    </citation>
    <scope>NUCLEOTIDE SEQUENCE</scope>
    <source>
        <strain evidence="7">EXF-13308</strain>
    </source>
</reference>
<keyword evidence="3" id="KW-0805">Transcription regulation</keyword>
<keyword evidence="5" id="KW-0804">Transcription</keyword>
<evidence type="ECO:0000256" key="2">
    <source>
        <dbReference type="ARBA" id="ARBA00022833"/>
    </source>
</evidence>
<comment type="subcellular location">
    <subcellularLocation>
        <location evidence="1">Nucleus</location>
    </subcellularLocation>
</comment>
<evidence type="ECO:0000256" key="3">
    <source>
        <dbReference type="ARBA" id="ARBA00023015"/>
    </source>
</evidence>
<evidence type="ECO:0000256" key="4">
    <source>
        <dbReference type="ARBA" id="ARBA00023125"/>
    </source>
</evidence>
<protein>
    <submittedName>
        <fullName evidence="7">Uncharacterized protein</fullName>
    </submittedName>
</protein>
<dbReference type="AlphaFoldDB" id="A0AA38RLQ2"/>
<dbReference type="PANTHER" id="PTHR37534">
    <property type="entry name" value="TRANSCRIPTIONAL ACTIVATOR PROTEIN UGA3"/>
    <property type="match status" value="1"/>
</dbReference>
<evidence type="ECO:0000313" key="8">
    <source>
        <dbReference type="Proteomes" id="UP001174694"/>
    </source>
</evidence>
<dbReference type="EMBL" id="JANBVO010000017">
    <property type="protein sequence ID" value="KAJ9144071.1"/>
    <property type="molecule type" value="Genomic_DNA"/>
</dbReference>
<sequence>MLLGWYITKFATSYPSFNDDRNPFLSAMLPIAFQTPCLLKAMLAVAGTQASREQPDLLPVTLQCRIGAIRGLRTNLSTETPEAWGVRDIIGRLACSMTLFIYEKIECEERALRSHLSYAASLVARLLACSPVIDDDTRFLIQLFLHNDIYAAFALRQPPTLDCIPEAALSHVLQSNTFPRMMASVARLASTGPSMDMPEDVWQLSSSLTLWRPSMNWLPSASRRRQTTAMETAAQVHQCAAITSLDRSLGLQPDNSAARSSLDSIYTIPDSDSITASLLWPTVVLGAEITDLDQRRRLQGRLHMLGLKTGFKQYFKALQLLEDCWEASGKNGAATVSWIDVMHDTGNILLCAL</sequence>
<keyword evidence="2" id="KW-0862">Zinc</keyword>
<evidence type="ECO:0000313" key="7">
    <source>
        <dbReference type="EMBL" id="KAJ9144071.1"/>
    </source>
</evidence>
<proteinExistence type="predicted"/>
<dbReference type="Pfam" id="PF11951">
    <property type="entry name" value="Fungal_trans_2"/>
    <property type="match status" value="2"/>
</dbReference>
<keyword evidence="4" id="KW-0238">DNA-binding</keyword>
<name>A0AA38RLQ2_9PEZI</name>
<accession>A0AA38RLQ2</accession>
<evidence type="ECO:0000256" key="6">
    <source>
        <dbReference type="ARBA" id="ARBA00023242"/>
    </source>
</evidence>
<keyword evidence="6" id="KW-0539">Nucleus</keyword>
<dbReference type="GO" id="GO:0005634">
    <property type="term" value="C:nucleus"/>
    <property type="evidence" value="ECO:0007669"/>
    <property type="project" value="UniProtKB-SubCell"/>
</dbReference>
<dbReference type="PANTHER" id="PTHR37534:SF46">
    <property type="entry name" value="ZN(II)2CYS6 TRANSCRIPTION FACTOR (EUROFUNG)"/>
    <property type="match status" value="1"/>
</dbReference>
<comment type="caution">
    <text evidence="7">The sequence shown here is derived from an EMBL/GenBank/DDBJ whole genome shotgun (WGS) entry which is preliminary data.</text>
</comment>
<dbReference type="InterPro" id="IPR021858">
    <property type="entry name" value="Fun_TF"/>
</dbReference>
<evidence type="ECO:0000256" key="5">
    <source>
        <dbReference type="ARBA" id="ARBA00023163"/>
    </source>
</evidence>
<dbReference type="GO" id="GO:0003677">
    <property type="term" value="F:DNA binding"/>
    <property type="evidence" value="ECO:0007669"/>
    <property type="project" value="UniProtKB-KW"/>
</dbReference>
<keyword evidence="8" id="KW-1185">Reference proteome</keyword>
<organism evidence="7 8">
    <name type="scientific">Pleurostoma richardsiae</name>
    <dbReference type="NCBI Taxonomy" id="41990"/>
    <lineage>
        <taxon>Eukaryota</taxon>
        <taxon>Fungi</taxon>
        <taxon>Dikarya</taxon>
        <taxon>Ascomycota</taxon>
        <taxon>Pezizomycotina</taxon>
        <taxon>Sordariomycetes</taxon>
        <taxon>Sordariomycetidae</taxon>
        <taxon>Calosphaeriales</taxon>
        <taxon>Pleurostomataceae</taxon>
        <taxon>Pleurostoma</taxon>
    </lineage>
</organism>
<gene>
    <name evidence="7" type="ORF">NKR23_g6147</name>
</gene>